<dbReference type="RefSeq" id="WP_204701458.1">
    <property type="nucleotide sequence ID" value="NZ_JAFBDQ010000006.1"/>
</dbReference>
<dbReference type="Pfam" id="PF21621">
    <property type="entry name" value="MPI_cupin_dom"/>
    <property type="match status" value="1"/>
</dbReference>
<feature type="binding site" evidence="5">
    <location>
        <position position="101"/>
    </location>
    <ligand>
        <name>Zn(2+)</name>
        <dbReference type="ChEBI" id="CHEBI:29105"/>
    </ligand>
</feature>
<evidence type="ECO:0000256" key="1">
    <source>
        <dbReference type="ARBA" id="ARBA00022723"/>
    </source>
</evidence>
<feature type="domain" description="Phosphomannose isomerase type I catalytic" evidence="7">
    <location>
        <begin position="4"/>
        <end position="109"/>
    </location>
</feature>
<sequence>MEVLKFKAVYKKKIWGGRKLATKFNRQIPEGNVGESWELAAHEHGSSTIANGQYQGQELMEVVAKEGKNLLGTAISVEAFDKFPLLIKFLDINDKLSVQVHPDDQYAQEHAAGELGKTEMWYIMDAEEDAKLIYGIDKEVNRDEFAAAIEAGELRQHLEELSVEAGDVVFIPSGTVHSTLGGVLIAEIQQNSDTTYRVYDWNRVGDDGKPRDLHIESALDVIDFGSEPRDKVEGLTIEKEGYTREIQVACPYFTTETLDITTTYQGQANGERFYVLMGLEGSVTINYKDGSTELTAGETALIPADLGSYELKGDSKVIVSYIKDPAQVKEELKNDGYNEEELAKIAGLS</sequence>
<feature type="binding site" evidence="5">
    <location>
        <position position="119"/>
    </location>
    <ligand>
        <name>Zn(2+)</name>
        <dbReference type="ChEBI" id="CHEBI:29105"/>
    </ligand>
</feature>
<evidence type="ECO:0000256" key="5">
    <source>
        <dbReference type="PIRSR" id="PIRSR036894-1"/>
    </source>
</evidence>
<dbReference type="InterPro" id="IPR011051">
    <property type="entry name" value="RmlC_Cupin_sf"/>
</dbReference>
<dbReference type="Proteomes" id="UP000774000">
    <property type="component" value="Unassembled WGS sequence"/>
</dbReference>
<dbReference type="Gene3D" id="2.60.120.10">
    <property type="entry name" value="Jelly Rolls"/>
    <property type="match status" value="2"/>
</dbReference>
<comment type="cofactor">
    <cofactor evidence="5">
        <name>Zn(2+)</name>
        <dbReference type="ChEBI" id="CHEBI:29105"/>
    </cofactor>
    <text evidence="5">Binds 1 zinc ion per subunit.</text>
</comment>
<dbReference type="InterPro" id="IPR014710">
    <property type="entry name" value="RmlC-like_jellyroll"/>
</dbReference>
<evidence type="ECO:0000256" key="3">
    <source>
        <dbReference type="ARBA" id="ARBA00029741"/>
    </source>
</evidence>
<dbReference type="AlphaFoldDB" id="A0A939BP82"/>
<feature type="active site" evidence="6">
    <location>
        <position position="197"/>
    </location>
</feature>
<keyword evidence="2 5" id="KW-0862">Zinc</keyword>
<protein>
    <recommendedName>
        <fullName evidence="3">Phosphohexomutase</fullName>
    </recommendedName>
    <alternativeName>
        <fullName evidence="4">Phosphomannose isomerase</fullName>
    </alternativeName>
</protein>
<accession>A0A939BP82</accession>
<dbReference type="InterPro" id="IPR051804">
    <property type="entry name" value="Carb_Metab_Reg_Kinase/Isom"/>
</dbReference>
<name>A0A939BP82_9FIRM</name>
<feature type="binding site" evidence="5">
    <location>
        <position position="177"/>
    </location>
    <ligand>
        <name>Zn(2+)</name>
        <dbReference type="ChEBI" id="CHEBI:29105"/>
    </ligand>
</feature>
<dbReference type="PANTHER" id="PTHR42742">
    <property type="entry name" value="TRANSCRIPTIONAL REPRESSOR MPRA"/>
    <property type="match status" value="1"/>
</dbReference>
<feature type="domain" description="Mannose-6-phosphate isomerase cupin" evidence="8">
    <location>
        <begin position="248"/>
        <end position="322"/>
    </location>
</feature>
<dbReference type="SUPFAM" id="SSF51182">
    <property type="entry name" value="RmlC-like cupins"/>
    <property type="match status" value="1"/>
</dbReference>
<proteinExistence type="predicted"/>
<dbReference type="Pfam" id="PF20511">
    <property type="entry name" value="PMI_typeI_cat"/>
    <property type="match status" value="1"/>
</dbReference>
<dbReference type="CDD" id="cd07010">
    <property type="entry name" value="cupin_PMI_type_I_N_bac"/>
    <property type="match status" value="1"/>
</dbReference>
<dbReference type="InterPro" id="IPR049071">
    <property type="entry name" value="MPI_cupin_dom"/>
</dbReference>
<keyword evidence="9" id="KW-0413">Isomerase</keyword>
<dbReference type="GO" id="GO:0008270">
    <property type="term" value="F:zinc ion binding"/>
    <property type="evidence" value="ECO:0007669"/>
    <property type="project" value="InterPro"/>
</dbReference>
<evidence type="ECO:0000256" key="2">
    <source>
        <dbReference type="ARBA" id="ARBA00022833"/>
    </source>
</evidence>
<dbReference type="InterPro" id="IPR046457">
    <property type="entry name" value="PMI_typeI_cat"/>
</dbReference>
<organism evidence="9 10">
    <name type="scientific">Halanaerobacter jeridensis</name>
    <dbReference type="NCBI Taxonomy" id="706427"/>
    <lineage>
        <taxon>Bacteria</taxon>
        <taxon>Bacillati</taxon>
        <taxon>Bacillota</taxon>
        <taxon>Clostridia</taxon>
        <taxon>Halanaerobiales</taxon>
        <taxon>Halobacteroidaceae</taxon>
        <taxon>Halanaerobacter</taxon>
    </lineage>
</organism>
<keyword evidence="10" id="KW-1185">Reference proteome</keyword>
<dbReference type="EMBL" id="JAFBDQ010000006">
    <property type="protein sequence ID" value="MBM7556687.1"/>
    <property type="molecule type" value="Genomic_DNA"/>
</dbReference>
<gene>
    <name evidence="9" type="ORF">JOC47_001538</name>
</gene>
<evidence type="ECO:0000256" key="4">
    <source>
        <dbReference type="ARBA" id="ARBA00030762"/>
    </source>
</evidence>
<evidence type="ECO:0000259" key="7">
    <source>
        <dbReference type="Pfam" id="PF20511"/>
    </source>
</evidence>
<reference evidence="9" key="1">
    <citation type="submission" date="2021-01" db="EMBL/GenBank/DDBJ databases">
        <title>Genomic Encyclopedia of Type Strains, Phase IV (KMG-IV): sequencing the most valuable type-strain genomes for metagenomic binning, comparative biology and taxonomic classification.</title>
        <authorList>
            <person name="Goeker M."/>
        </authorList>
    </citation>
    <scope>NUCLEOTIDE SEQUENCE</scope>
    <source>
        <strain evidence="9">DSM 23230</strain>
    </source>
</reference>
<dbReference type="PANTHER" id="PTHR42742:SF3">
    <property type="entry name" value="FRUCTOKINASE"/>
    <property type="match status" value="1"/>
</dbReference>
<dbReference type="InterPro" id="IPR014628">
    <property type="entry name" value="Man6P_isomerase_Firm_short"/>
</dbReference>
<dbReference type="GO" id="GO:0005975">
    <property type="term" value="P:carbohydrate metabolic process"/>
    <property type="evidence" value="ECO:0007669"/>
    <property type="project" value="InterPro"/>
</dbReference>
<keyword evidence="1 5" id="KW-0479">Metal-binding</keyword>
<dbReference type="GO" id="GO:0004476">
    <property type="term" value="F:mannose-6-phosphate isomerase activity"/>
    <property type="evidence" value="ECO:0007669"/>
    <property type="project" value="InterPro"/>
</dbReference>
<dbReference type="PIRSF" id="PIRSF036894">
    <property type="entry name" value="PMI_Firm_short"/>
    <property type="match status" value="1"/>
</dbReference>
<evidence type="ECO:0000259" key="8">
    <source>
        <dbReference type="Pfam" id="PF21621"/>
    </source>
</evidence>
<evidence type="ECO:0000256" key="6">
    <source>
        <dbReference type="PIRSR" id="PIRSR036894-2"/>
    </source>
</evidence>
<comment type="caution">
    <text evidence="9">The sequence shown here is derived from an EMBL/GenBank/DDBJ whole genome shotgun (WGS) entry which is preliminary data.</text>
</comment>
<evidence type="ECO:0000313" key="9">
    <source>
        <dbReference type="EMBL" id="MBM7556687.1"/>
    </source>
</evidence>
<evidence type="ECO:0000313" key="10">
    <source>
        <dbReference type="Proteomes" id="UP000774000"/>
    </source>
</evidence>